<evidence type="ECO:0000313" key="1">
    <source>
        <dbReference type="EMBL" id="KAF2903130.1"/>
    </source>
</evidence>
<dbReference type="AlphaFoldDB" id="A0A8K0DMK6"/>
<protein>
    <submittedName>
        <fullName evidence="1">Uncharacterized protein</fullName>
    </submittedName>
</protein>
<accession>A0A8K0DMK6</accession>
<evidence type="ECO:0000313" key="2">
    <source>
        <dbReference type="Proteomes" id="UP000801492"/>
    </source>
</evidence>
<reference evidence="1" key="1">
    <citation type="submission" date="2019-08" db="EMBL/GenBank/DDBJ databases">
        <title>The genome of the North American firefly Photinus pyralis.</title>
        <authorList>
            <consortium name="Photinus pyralis genome working group"/>
            <person name="Fallon T.R."/>
            <person name="Sander Lower S.E."/>
            <person name="Weng J.-K."/>
        </authorList>
    </citation>
    <scope>NUCLEOTIDE SEQUENCE</scope>
    <source>
        <strain evidence="1">TRF0915ILg1</strain>
        <tissue evidence="1">Whole body</tissue>
    </source>
</reference>
<proteinExistence type="predicted"/>
<dbReference type="EMBL" id="VTPC01001100">
    <property type="protein sequence ID" value="KAF2903130.1"/>
    <property type="molecule type" value="Genomic_DNA"/>
</dbReference>
<dbReference type="Proteomes" id="UP000801492">
    <property type="component" value="Unassembled WGS sequence"/>
</dbReference>
<name>A0A8K0DMK6_IGNLU</name>
<organism evidence="1 2">
    <name type="scientific">Ignelater luminosus</name>
    <name type="common">Cucubano</name>
    <name type="synonym">Pyrophorus luminosus</name>
    <dbReference type="NCBI Taxonomy" id="2038154"/>
    <lineage>
        <taxon>Eukaryota</taxon>
        <taxon>Metazoa</taxon>
        <taxon>Ecdysozoa</taxon>
        <taxon>Arthropoda</taxon>
        <taxon>Hexapoda</taxon>
        <taxon>Insecta</taxon>
        <taxon>Pterygota</taxon>
        <taxon>Neoptera</taxon>
        <taxon>Endopterygota</taxon>
        <taxon>Coleoptera</taxon>
        <taxon>Polyphaga</taxon>
        <taxon>Elateriformia</taxon>
        <taxon>Elateroidea</taxon>
        <taxon>Elateridae</taxon>
        <taxon>Agrypninae</taxon>
        <taxon>Pyrophorini</taxon>
        <taxon>Ignelater</taxon>
    </lineage>
</organism>
<comment type="caution">
    <text evidence="1">The sequence shown here is derived from an EMBL/GenBank/DDBJ whole genome shotgun (WGS) entry which is preliminary data.</text>
</comment>
<sequence length="111" mass="12864">MEQDRRGNAKLLYRTLKSIRLKKKCELQHIEDEKEILNVGTNSNGRPVRLETIPNIIECERQNITKDKLVQAIKELKNGNATGSDNIKADIIKYMGEIFQLLHKILYHAHI</sequence>
<keyword evidence="2" id="KW-1185">Reference proteome</keyword>
<gene>
    <name evidence="1" type="ORF">ILUMI_03058</name>
</gene>